<accession>A0A485N5S1</accession>
<dbReference type="EMBL" id="CAAGRJ010010524">
    <property type="protein sequence ID" value="VFV27867.1"/>
    <property type="molecule type" value="Genomic_DNA"/>
</dbReference>
<evidence type="ECO:0000313" key="3">
    <source>
        <dbReference type="Proteomes" id="UP000386466"/>
    </source>
</evidence>
<protein>
    <submittedName>
        <fullName evidence="2">Uncharacterized protein</fullName>
    </submittedName>
</protein>
<dbReference type="AlphaFoldDB" id="A0A485N5S1"/>
<feature type="compositionally biased region" description="Low complexity" evidence="1">
    <location>
        <begin position="110"/>
        <end position="123"/>
    </location>
</feature>
<sequence length="170" mass="17893">MGLTRWAPRTPLPGSATELKRAAPVKRVAGLSRRQQLSMTPSALLSRGPCACDLGQARGTLQPRSASSGERGTWAAQSVERPTSAQVVISQLTSSSPASGSALTARSLEPASDSVSPSLSAPSPLTRALSLSLSVKNKIHNKKKLKWKEKEYVPGDNQPRASGPTSVLLK</sequence>
<feature type="compositionally biased region" description="Polar residues" evidence="1">
    <location>
        <begin position="80"/>
        <end position="104"/>
    </location>
</feature>
<evidence type="ECO:0000313" key="2">
    <source>
        <dbReference type="EMBL" id="VFV27867.1"/>
    </source>
</evidence>
<name>A0A485N5S1_LYNPA</name>
<evidence type="ECO:0000256" key="1">
    <source>
        <dbReference type="SAM" id="MobiDB-lite"/>
    </source>
</evidence>
<organism evidence="2 3">
    <name type="scientific">Lynx pardinus</name>
    <name type="common">Iberian lynx</name>
    <name type="synonym">Felis pardina</name>
    <dbReference type="NCBI Taxonomy" id="191816"/>
    <lineage>
        <taxon>Eukaryota</taxon>
        <taxon>Metazoa</taxon>
        <taxon>Chordata</taxon>
        <taxon>Craniata</taxon>
        <taxon>Vertebrata</taxon>
        <taxon>Euteleostomi</taxon>
        <taxon>Mammalia</taxon>
        <taxon>Eutheria</taxon>
        <taxon>Laurasiatheria</taxon>
        <taxon>Carnivora</taxon>
        <taxon>Feliformia</taxon>
        <taxon>Felidae</taxon>
        <taxon>Felinae</taxon>
        <taxon>Lynx</taxon>
    </lineage>
</organism>
<feature type="region of interest" description="Disordered" evidence="1">
    <location>
        <begin position="60"/>
        <end position="123"/>
    </location>
</feature>
<reference evidence="2 3" key="1">
    <citation type="submission" date="2019-01" db="EMBL/GenBank/DDBJ databases">
        <authorList>
            <person name="Alioto T."/>
            <person name="Alioto T."/>
        </authorList>
    </citation>
    <scope>NUCLEOTIDE SEQUENCE [LARGE SCALE GENOMIC DNA]</scope>
</reference>
<dbReference type="Proteomes" id="UP000386466">
    <property type="component" value="Unassembled WGS sequence"/>
</dbReference>
<gene>
    <name evidence="2" type="ORF">LYPA_23C019808</name>
</gene>
<feature type="compositionally biased region" description="Polar residues" evidence="1">
    <location>
        <begin position="159"/>
        <end position="170"/>
    </location>
</feature>
<feature type="region of interest" description="Disordered" evidence="1">
    <location>
        <begin position="1"/>
        <end position="42"/>
    </location>
</feature>
<proteinExistence type="predicted"/>
<keyword evidence="3" id="KW-1185">Reference proteome</keyword>
<feature type="compositionally biased region" description="Polar residues" evidence="1">
    <location>
        <begin position="33"/>
        <end position="42"/>
    </location>
</feature>
<feature type="region of interest" description="Disordered" evidence="1">
    <location>
        <begin position="144"/>
        <end position="170"/>
    </location>
</feature>